<dbReference type="AlphaFoldDB" id="A0A0W1R6R8"/>
<dbReference type="STRING" id="1514971.AUR64_13970"/>
<dbReference type="RefSeq" id="WP_058582066.1">
    <property type="nucleotide sequence ID" value="NZ_LOPU01000029.1"/>
</dbReference>
<dbReference type="Gene3D" id="1.10.10.10">
    <property type="entry name" value="Winged helix-like DNA-binding domain superfamily/Winged helix DNA-binding domain"/>
    <property type="match status" value="1"/>
</dbReference>
<dbReference type="PANTHER" id="PTHR11710:SF0">
    <property type="entry name" value="40S RIBOSOMAL PROTEIN S19"/>
    <property type="match status" value="1"/>
</dbReference>
<dbReference type="GO" id="GO:0003735">
    <property type="term" value="F:structural constituent of ribosome"/>
    <property type="evidence" value="ECO:0007669"/>
    <property type="project" value="InterPro"/>
</dbReference>
<accession>A0A0W1R6R8</accession>
<dbReference type="OrthoDB" id="371836at2157"/>
<comment type="similarity">
    <text evidence="1 4">Belongs to the eukaryotic ribosomal protein eS19 family.</text>
</comment>
<gene>
    <name evidence="4" type="primary">rps19e</name>
    <name evidence="5" type="ORF">AUR64_13970</name>
</gene>
<dbReference type="Proteomes" id="UP000054387">
    <property type="component" value="Unassembled WGS sequence"/>
</dbReference>
<keyword evidence="6" id="KW-1185">Reference proteome</keyword>
<comment type="subunit">
    <text evidence="4">Part of the 30S ribosomal subunit.</text>
</comment>
<dbReference type="Pfam" id="PF01090">
    <property type="entry name" value="Ribosomal_S19e"/>
    <property type="match status" value="1"/>
</dbReference>
<dbReference type="NCBIfam" id="NF006811">
    <property type="entry name" value="PRK09333.1"/>
    <property type="match status" value="1"/>
</dbReference>
<comment type="function">
    <text evidence="4">May be involved in maturation of the 30S ribosomal subunit.</text>
</comment>
<comment type="caution">
    <text evidence="5">The sequence shown here is derived from an EMBL/GenBank/DDBJ whole genome shotgun (WGS) entry which is preliminary data.</text>
</comment>
<keyword evidence="3 4" id="KW-0687">Ribonucleoprotein</keyword>
<reference evidence="5 6" key="1">
    <citation type="submission" date="2015-12" db="EMBL/GenBank/DDBJ databases">
        <title>Haloprofundus marisrubri gen. nov., sp. nov., an extremely halophilic archaeon isolated from the Discovery deep brine-seawater interface in the Red Sea.</title>
        <authorList>
            <person name="Zhang G."/>
            <person name="Stingl U."/>
            <person name="Rashid M."/>
        </authorList>
    </citation>
    <scope>NUCLEOTIDE SEQUENCE [LARGE SCALE GENOMIC DNA]</scope>
    <source>
        <strain evidence="5 6">SB9</strain>
    </source>
</reference>
<dbReference type="GO" id="GO:0006412">
    <property type="term" value="P:translation"/>
    <property type="evidence" value="ECO:0007669"/>
    <property type="project" value="UniProtKB-UniRule"/>
</dbReference>
<dbReference type="InterPro" id="IPR001266">
    <property type="entry name" value="Ribosomal_eS19"/>
</dbReference>
<dbReference type="GO" id="GO:0000028">
    <property type="term" value="P:ribosomal small subunit assembly"/>
    <property type="evidence" value="ECO:0007669"/>
    <property type="project" value="TreeGrafter"/>
</dbReference>
<dbReference type="SUPFAM" id="SSF46785">
    <property type="entry name" value="Winged helix' DNA-binding domain"/>
    <property type="match status" value="1"/>
</dbReference>
<protein>
    <recommendedName>
        <fullName evidence="4">Small ribosomal subunit protein eS19</fullName>
    </recommendedName>
</protein>
<proteinExistence type="inferred from homology"/>
<evidence type="ECO:0000256" key="4">
    <source>
        <dbReference type="HAMAP-Rule" id="MF_01474"/>
    </source>
</evidence>
<evidence type="ECO:0000256" key="2">
    <source>
        <dbReference type="ARBA" id="ARBA00022980"/>
    </source>
</evidence>
<dbReference type="GO" id="GO:0022627">
    <property type="term" value="C:cytosolic small ribosomal subunit"/>
    <property type="evidence" value="ECO:0007669"/>
    <property type="project" value="TreeGrafter"/>
</dbReference>
<dbReference type="PANTHER" id="PTHR11710">
    <property type="entry name" value="40S RIBOSOMAL PROTEIN S19"/>
    <property type="match status" value="1"/>
</dbReference>
<keyword evidence="2 4" id="KW-0689">Ribosomal protein</keyword>
<dbReference type="InterPro" id="IPR036390">
    <property type="entry name" value="WH_DNA-bd_sf"/>
</dbReference>
<name>A0A0W1R6R8_9EURY</name>
<sequence>MVTLYDVPADDLIQEVADRLEDRIEQPDWIQFAKTGSSRELPPQDDDFWFVRAASVLRKLATKGPLGVERLAVEYGGRKRGSTRYRVAKAHTDTGSKKIIRVILQQLEEEDLVESAGGDGRRLSDNGRAFLDDAAASAFESLDRPELERYA</sequence>
<dbReference type="GO" id="GO:0003723">
    <property type="term" value="F:RNA binding"/>
    <property type="evidence" value="ECO:0007669"/>
    <property type="project" value="TreeGrafter"/>
</dbReference>
<dbReference type="EMBL" id="LOPU01000029">
    <property type="protein sequence ID" value="KTG08913.1"/>
    <property type="molecule type" value="Genomic_DNA"/>
</dbReference>
<organism evidence="5 6">
    <name type="scientific">Haloprofundus marisrubri</name>
    <dbReference type="NCBI Taxonomy" id="1514971"/>
    <lineage>
        <taxon>Archaea</taxon>
        <taxon>Methanobacteriati</taxon>
        <taxon>Methanobacteriota</taxon>
        <taxon>Stenosarchaea group</taxon>
        <taxon>Halobacteria</taxon>
        <taxon>Halobacteriales</taxon>
        <taxon>Haloferacaceae</taxon>
        <taxon>Haloprofundus</taxon>
    </lineage>
</organism>
<evidence type="ECO:0000313" key="5">
    <source>
        <dbReference type="EMBL" id="KTG08913.1"/>
    </source>
</evidence>
<dbReference type="InterPro" id="IPR036388">
    <property type="entry name" value="WH-like_DNA-bd_sf"/>
</dbReference>
<dbReference type="HAMAP" id="MF_01474">
    <property type="entry name" value="Ribosomal_eS19"/>
    <property type="match status" value="1"/>
</dbReference>
<evidence type="ECO:0000256" key="1">
    <source>
        <dbReference type="ARBA" id="ARBA00010014"/>
    </source>
</evidence>
<evidence type="ECO:0000313" key="6">
    <source>
        <dbReference type="Proteomes" id="UP000054387"/>
    </source>
</evidence>
<dbReference type="InterPro" id="IPR027548">
    <property type="entry name" value="Ribosomal_eS19_archaeal"/>
</dbReference>
<dbReference type="SMART" id="SM01413">
    <property type="entry name" value="Ribosomal_S19e"/>
    <property type="match status" value="1"/>
</dbReference>
<evidence type="ECO:0000256" key="3">
    <source>
        <dbReference type="ARBA" id="ARBA00023274"/>
    </source>
</evidence>